<dbReference type="PANTHER" id="PTHR21250">
    <property type="entry name" value="PRE-RRNA-PROCESSING PROTEIN TSR2 HOMOLOG"/>
    <property type="match status" value="1"/>
</dbReference>
<dbReference type="OrthoDB" id="263560at2759"/>
<evidence type="ECO:0000313" key="5">
    <source>
        <dbReference type="Proteomes" id="UP000215914"/>
    </source>
</evidence>
<dbReference type="AlphaFoldDB" id="A0A9K3H9I5"/>
<dbReference type="GO" id="GO:0000462">
    <property type="term" value="P:maturation of SSU-rRNA from tricistronic rRNA transcript (SSU-rRNA, 5.8S rRNA, LSU-rRNA)"/>
    <property type="evidence" value="ECO:0000318"/>
    <property type="project" value="GO_Central"/>
</dbReference>
<reference evidence="4" key="2">
    <citation type="submission" date="2020-06" db="EMBL/GenBank/DDBJ databases">
        <title>Helianthus annuus Genome sequencing and assembly Release 2.</title>
        <authorList>
            <person name="Gouzy J."/>
            <person name="Langlade N."/>
            <person name="Munos S."/>
        </authorList>
    </citation>
    <scope>NUCLEOTIDE SEQUENCE</scope>
    <source>
        <tissue evidence="4">Leaves</tissue>
    </source>
</reference>
<feature type="region of interest" description="Disordered" evidence="3">
    <location>
        <begin position="120"/>
        <end position="188"/>
    </location>
</feature>
<gene>
    <name evidence="4" type="ORF">HanXRQr2_Chr14g0663971</name>
</gene>
<feature type="compositionally biased region" description="Acidic residues" evidence="3">
    <location>
        <begin position="140"/>
        <end position="157"/>
    </location>
</feature>
<accession>A0A9K3H9I5</accession>
<evidence type="ECO:0000256" key="1">
    <source>
        <dbReference type="ARBA" id="ARBA00006524"/>
    </source>
</evidence>
<evidence type="ECO:0000256" key="2">
    <source>
        <dbReference type="ARBA" id="ARBA00022552"/>
    </source>
</evidence>
<keyword evidence="2" id="KW-0698">rRNA processing</keyword>
<reference evidence="4" key="1">
    <citation type="journal article" date="2017" name="Nature">
        <title>The sunflower genome provides insights into oil metabolism, flowering and Asterid evolution.</title>
        <authorList>
            <person name="Badouin H."/>
            <person name="Gouzy J."/>
            <person name="Grassa C.J."/>
            <person name="Murat F."/>
            <person name="Staton S.E."/>
            <person name="Cottret L."/>
            <person name="Lelandais-Briere C."/>
            <person name="Owens G.L."/>
            <person name="Carrere S."/>
            <person name="Mayjonade B."/>
            <person name="Legrand L."/>
            <person name="Gill N."/>
            <person name="Kane N.C."/>
            <person name="Bowers J.E."/>
            <person name="Hubner S."/>
            <person name="Bellec A."/>
            <person name="Berard A."/>
            <person name="Berges H."/>
            <person name="Blanchet N."/>
            <person name="Boniface M.C."/>
            <person name="Brunel D."/>
            <person name="Catrice O."/>
            <person name="Chaidir N."/>
            <person name="Claudel C."/>
            <person name="Donnadieu C."/>
            <person name="Faraut T."/>
            <person name="Fievet G."/>
            <person name="Helmstetter N."/>
            <person name="King M."/>
            <person name="Knapp S.J."/>
            <person name="Lai Z."/>
            <person name="Le Paslier M.C."/>
            <person name="Lippi Y."/>
            <person name="Lorenzon L."/>
            <person name="Mandel J.R."/>
            <person name="Marage G."/>
            <person name="Marchand G."/>
            <person name="Marquand E."/>
            <person name="Bret-Mestries E."/>
            <person name="Morien E."/>
            <person name="Nambeesan S."/>
            <person name="Nguyen T."/>
            <person name="Pegot-Espagnet P."/>
            <person name="Pouilly N."/>
            <person name="Raftis F."/>
            <person name="Sallet E."/>
            <person name="Schiex T."/>
            <person name="Thomas J."/>
            <person name="Vandecasteele C."/>
            <person name="Vares D."/>
            <person name="Vear F."/>
            <person name="Vautrin S."/>
            <person name="Crespi M."/>
            <person name="Mangin B."/>
            <person name="Burke J.M."/>
            <person name="Salse J."/>
            <person name="Munos S."/>
            <person name="Vincourt P."/>
            <person name="Rieseberg L.H."/>
            <person name="Langlade N.B."/>
        </authorList>
    </citation>
    <scope>NUCLEOTIDE SEQUENCE</scope>
    <source>
        <tissue evidence="4">Leaves</tissue>
    </source>
</reference>
<comment type="caution">
    <text evidence="4">The sequence shown here is derived from an EMBL/GenBank/DDBJ whole genome shotgun (WGS) entry which is preliminary data.</text>
</comment>
<dbReference type="Proteomes" id="UP000215914">
    <property type="component" value="Unassembled WGS sequence"/>
</dbReference>
<comment type="similarity">
    <text evidence="1">Belongs to the TSR2 family.</text>
</comment>
<dbReference type="GO" id="GO:0005634">
    <property type="term" value="C:nucleus"/>
    <property type="evidence" value="ECO:0000318"/>
    <property type="project" value="GO_Central"/>
</dbReference>
<evidence type="ECO:0000256" key="3">
    <source>
        <dbReference type="SAM" id="MobiDB-lite"/>
    </source>
</evidence>
<dbReference type="Gramene" id="mRNA:HanXRQr2_Chr14g0663971">
    <property type="protein sequence ID" value="mRNA:HanXRQr2_Chr14g0663971"/>
    <property type="gene ID" value="HanXRQr2_Chr14g0663971"/>
</dbReference>
<proteinExistence type="inferred from homology"/>
<sequence>MPAQLTPEAAIQLREGIGLLLGRWSALQMAIQNEWGGRDTRQRAQQLTLDIYQWLIRPSEGLYVDELEDLLDDFMLSLNTEIDDGSIEEIAENLMIMHEECLEGNFASIGRLRQSVPTSNQQIQVVKGGEDDSDSASSSGDDESMEDANEDEDEGENDSAPQDPVAAPKVDADGWTVVSSRRNRGGRP</sequence>
<name>A0A9K3H9I5_HELAN</name>
<organism evidence="4 5">
    <name type="scientific">Helianthus annuus</name>
    <name type="common">Common sunflower</name>
    <dbReference type="NCBI Taxonomy" id="4232"/>
    <lineage>
        <taxon>Eukaryota</taxon>
        <taxon>Viridiplantae</taxon>
        <taxon>Streptophyta</taxon>
        <taxon>Embryophyta</taxon>
        <taxon>Tracheophyta</taxon>
        <taxon>Spermatophyta</taxon>
        <taxon>Magnoliopsida</taxon>
        <taxon>eudicotyledons</taxon>
        <taxon>Gunneridae</taxon>
        <taxon>Pentapetalae</taxon>
        <taxon>asterids</taxon>
        <taxon>campanulids</taxon>
        <taxon>Asterales</taxon>
        <taxon>Asteraceae</taxon>
        <taxon>Asteroideae</taxon>
        <taxon>Heliantheae alliance</taxon>
        <taxon>Heliantheae</taxon>
        <taxon>Helianthus</taxon>
    </lineage>
</organism>
<evidence type="ECO:0000313" key="4">
    <source>
        <dbReference type="EMBL" id="KAF5770848.1"/>
    </source>
</evidence>
<dbReference type="InterPro" id="IPR019398">
    <property type="entry name" value="Pre-rRNA_process_TSR2"/>
</dbReference>
<keyword evidence="5" id="KW-1185">Reference proteome</keyword>
<dbReference type="Pfam" id="PF10273">
    <property type="entry name" value="WGG"/>
    <property type="match status" value="1"/>
</dbReference>
<protein>
    <submittedName>
        <fullName evidence="4">Pre-rRNA-processing protein TSR2</fullName>
    </submittedName>
</protein>
<dbReference type="EMBL" id="MNCJ02000329">
    <property type="protein sequence ID" value="KAF5770848.1"/>
    <property type="molecule type" value="Genomic_DNA"/>
</dbReference>